<proteinExistence type="predicted"/>
<organism evidence="1 2">
    <name type="scientific">Pelosinus fermentans JBW45</name>
    <dbReference type="NCBI Taxonomy" id="1192197"/>
    <lineage>
        <taxon>Bacteria</taxon>
        <taxon>Bacillati</taxon>
        <taxon>Bacillota</taxon>
        <taxon>Negativicutes</taxon>
        <taxon>Selenomonadales</taxon>
        <taxon>Sporomusaceae</taxon>
        <taxon>Pelosinus</taxon>
    </lineage>
</organism>
<accession>I9DMB5</accession>
<name>I9DMB5_9FIRM</name>
<dbReference type="AlphaFoldDB" id="I9DMB5"/>
<reference evidence="2" key="2">
    <citation type="submission" date="2015-02" db="EMBL/GenBank/DDBJ databases">
        <title>Complete Genome Sequence of Pelosinus fermentans JBW45.</title>
        <authorList>
            <person name="De Leon K.B."/>
            <person name="Utturkar S.M."/>
            <person name="Camilleri L.B."/>
            <person name="Arkin A.P."/>
            <person name="Fields M.W."/>
            <person name="Brown S.D."/>
            <person name="Wall J.D."/>
        </authorList>
    </citation>
    <scope>NUCLEOTIDE SEQUENCE [LARGE SCALE GENOMIC DNA]</scope>
    <source>
        <strain evidence="2">JBW45</strain>
    </source>
</reference>
<dbReference type="Proteomes" id="UP000005361">
    <property type="component" value="Chromosome"/>
</dbReference>
<evidence type="ECO:0000313" key="2">
    <source>
        <dbReference type="Proteomes" id="UP000005361"/>
    </source>
</evidence>
<dbReference type="HOGENOM" id="CLU_3357606_0_0_9"/>
<evidence type="ECO:0000313" key="1">
    <source>
        <dbReference type="EMBL" id="AJQ27494.1"/>
    </source>
</evidence>
<dbReference type="EMBL" id="CP010978">
    <property type="protein sequence ID" value="AJQ27494.1"/>
    <property type="molecule type" value="Genomic_DNA"/>
</dbReference>
<reference evidence="1 2" key="1">
    <citation type="journal article" date="2015" name="Genome Announc.">
        <title>Complete Genome Sequence of Pelosinus fermentans JBW45, a Member of a Remarkably Competitive Group of Negativicutes in the Firmicutes Phylum.</title>
        <authorList>
            <person name="De Leon K.B."/>
            <person name="Utturkar S.M."/>
            <person name="Camilleri L.B."/>
            <person name="Elias D.A."/>
            <person name="Arkin A.P."/>
            <person name="Fields M.W."/>
            <person name="Brown S.D."/>
            <person name="Wall J.D."/>
        </authorList>
    </citation>
    <scope>NUCLEOTIDE SEQUENCE [LARGE SCALE GENOMIC DNA]</scope>
    <source>
        <strain evidence="1 2">JBW45</strain>
    </source>
</reference>
<dbReference type="KEGG" id="pft:JBW_02144"/>
<sequence>MKLRMKTNGALVKQLVREVIVCTDKHVDHNLGEIVV</sequence>
<gene>
    <name evidence="1" type="ORF">JBW_02144</name>
</gene>
<protein>
    <submittedName>
        <fullName evidence="1">Uncharacterized protein</fullName>
    </submittedName>
</protein>